<keyword evidence="5" id="KW-1185">Reference proteome</keyword>
<dbReference type="VEuPathDB" id="FungiDB:PTTG_26632"/>
<reference evidence="3" key="1">
    <citation type="submission" date="2009-11" db="EMBL/GenBank/DDBJ databases">
        <authorList>
            <consortium name="The Broad Institute Genome Sequencing Platform"/>
            <person name="Ward D."/>
            <person name="Feldgarden M."/>
            <person name="Earl A."/>
            <person name="Young S.K."/>
            <person name="Zeng Q."/>
            <person name="Koehrsen M."/>
            <person name="Alvarado L."/>
            <person name="Berlin A."/>
            <person name="Bochicchio J."/>
            <person name="Borenstein D."/>
            <person name="Chapman S.B."/>
            <person name="Chen Z."/>
            <person name="Engels R."/>
            <person name="Freedman E."/>
            <person name="Gellesch M."/>
            <person name="Goldberg J."/>
            <person name="Griggs A."/>
            <person name="Gujja S."/>
            <person name="Heilman E."/>
            <person name="Heiman D."/>
            <person name="Hepburn T."/>
            <person name="Howarth C."/>
            <person name="Jen D."/>
            <person name="Larson L."/>
            <person name="Lewis B."/>
            <person name="Mehta T."/>
            <person name="Park D."/>
            <person name="Pearson M."/>
            <person name="Roberts A."/>
            <person name="Saif S."/>
            <person name="Shea T."/>
            <person name="Shenoy N."/>
            <person name="Sisk P."/>
            <person name="Stolte C."/>
            <person name="Sykes S."/>
            <person name="Thomson T."/>
            <person name="Walk T."/>
            <person name="White J."/>
            <person name="Yandava C."/>
            <person name="Izard J."/>
            <person name="Baranova O.V."/>
            <person name="Blanton J.M."/>
            <person name="Tanner A.C."/>
            <person name="Dewhirst F.E."/>
            <person name="Haas B."/>
            <person name="Nusbaum C."/>
            <person name="Birren B."/>
        </authorList>
    </citation>
    <scope>NUCLEOTIDE SEQUENCE [LARGE SCALE GENOMIC DNA]</scope>
    <source>
        <strain evidence="3">1-1 BBBD Race 1</strain>
    </source>
</reference>
<proteinExistence type="predicted"/>
<dbReference type="InterPro" id="IPR046798">
    <property type="entry name" value="2OG-FeII_Oxy_6"/>
</dbReference>
<reference evidence="3" key="2">
    <citation type="submission" date="2016-05" db="EMBL/GenBank/DDBJ databases">
        <title>Comparative analysis highlights variable genome content of wheat rusts and divergence of the mating loci.</title>
        <authorList>
            <person name="Cuomo C.A."/>
            <person name="Bakkeren G."/>
            <person name="Szabo L."/>
            <person name="Khalil H."/>
            <person name="Joly D."/>
            <person name="Goldberg J."/>
            <person name="Young S."/>
            <person name="Zeng Q."/>
            <person name="Fellers J."/>
        </authorList>
    </citation>
    <scope>NUCLEOTIDE SEQUENCE [LARGE SCALE GENOMIC DNA]</scope>
    <source>
        <strain evidence="3">1-1 BBBD Race 1</strain>
    </source>
</reference>
<feature type="region of interest" description="Disordered" evidence="1">
    <location>
        <begin position="1"/>
        <end position="75"/>
    </location>
</feature>
<sequence>MKATSVPHSDSDDEPLIKRRTAQPLPLEPTQATLVDSDDEPLIKRRTAQPLPLEPTQATLVDSDNEPLIKRRTAQPLPLEPTQATLVDSDDEPLINRHPVAGKSSVRNIPAKKKRIRKKTSSMKAYQHRRSQQQRPGRRTKRKQHGISSTLTTNVINGTLCKTTRFPEPCNLFPEITSEYVQMKEDRQLARYLYECGKGPEPSKKTIYKQKPTAAEINFAYDYVNDPSFTLYHYGHIRVFDGTKNNQLIADIHFTNLSTLSESRRDELNFLCLFLHMAKKFVNAVNLPGRSCGGIMWAIGWRKAMAALEILGIYRNQKQQWASYTNRSVSVA</sequence>
<evidence type="ECO:0000313" key="4">
    <source>
        <dbReference type="EnsemblFungi" id="PTTG_26632-t43_1-p1"/>
    </source>
</evidence>
<evidence type="ECO:0000256" key="1">
    <source>
        <dbReference type="SAM" id="MobiDB-lite"/>
    </source>
</evidence>
<feature type="domain" description="Tet-like 2OG-Fe(II) oxygenase" evidence="2">
    <location>
        <begin position="262"/>
        <end position="323"/>
    </location>
</feature>
<accession>A0A180GRQ1</accession>
<evidence type="ECO:0000259" key="2">
    <source>
        <dbReference type="Pfam" id="PF20515"/>
    </source>
</evidence>
<dbReference type="Proteomes" id="UP000005240">
    <property type="component" value="Unassembled WGS sequence"/>
</dbReference>
<gene>
    <name evidence="3" type="ORF">PTTG_26632</name>
</gene>
<dbReference type="Pfam" id="PF20515">
    <property type="entry name" value="2OG-FeII_Oxy_6"/>
    <property type="match status" value="1"/>
</dbReference>
<reference evidence="4" key="4">
    <citation type="submission" date="2025-05" db="UniProtKB">
        <authorList>
            <consortium name="EnsemblFungi"/>
        </authorList>
    </citation>
    <scope>IDENTIFICATION</scope>
    <source>
        <strain evidence="4">isolate 1-1 / race 1 (BBBD)</strain>
    </source>
</reference>
<dbReference type="OrthoDB" id="2505311at2759"/>
<name>A0A180GRQ1_PUCT1</name>
<protein>
    <recommendedName>
        <fullName evidence="2">Tet-like 2OG-Fe(II) oxygenase domain-containing protein</fullName>
    </recommendedName>
</protein>
<reference evidence="4 5" key="3">
    <citation type="journal article" date="2017" name="G3 (Bethesda)">
        <title>Comparative analysis highlights variable genome content of wheat rusts and divergence of the mating loci.</title>
        <authorList>
            <person name="Cuomo C.A."/>
            <person name="Bakkeren G."/>
            <person name="Khalil H.B."/>
            <person name="Panwar V."/>
            <person name="Joly D."/>
            <person name="Linning R."/>
            <person name="Sakthikumar S."/>
            <person name="Song X."/>
            <person name="Adiconis X."/>
            <person name="Fan L."/>
            <person name="Goldberg J.M."/>
            <person name="Levin J.Z."/>
            <person name="Young S."/>
            <person name="Zeng Q."/>
            <person name="Anikster Y."/>
            <person name="Bruce M."/>
            <person name="Wang M."/>
            <person name="Yin C."/>
            <person name="McCallum B."/>
            <person name="Szabo L.J."/>
            <person name="Hulbert S."/>
            <person name="Chen X."/>
            <person name="Fellers J.P."/>
        </authorList>
    </citation>
    <scope>NUCLEOTIDE SEQUENCE</scope>
    <source>
        <strain evidence="4">isolate 1-1 / race 1 (BBBD)</strain>
        <strain evidence="5">Isolate 1-1 / race 1 (BBBD)</strain>
    </source>
</reference>
<dbReference type="EnsemblFungi" id="PTTG_26632-t43_2">
    <property type="protein sequence ID" value="PTTG_26632-t43_2-p1"/>
    <property type="gene ID" value="PTTG_26632"/>
</dbReference>
<evidence type="ECO:0000313" key="3">
    <source>
        <dbReference type="EMBL" id="OAV95496.1"/>
    </source>
</evidence>
<dbReference type="EMBL" id="ADAS02000028">
    <property type="protein sequence ID" value="OAV95496.1"/>
    <property type="molecule type" value="Genomic_DNA"/>
</dbReference>
<feature type="region of interest" description="Disordered" evidence="1">
    <location>
        <begin position="106"/>
        <end position="147"/>
    </location>
</feature>
<evidence type="ECO:0000313" key="5">
    <source>
        <dbReference type="Proteomes" id="UP000005240"/>
    </source>
</evidence>
<feature type="compositionally biased region" description="Basic residues" evidence="1">
    <location>
        <begin position="110"/>
        <end position="145"/>
    </location>
</feature>
<dbReference type="EnsemblFungi" id="PTTG_26632-t43_1">
    <property type="protein sequence ID" value="PTTG_26632-t43_1-p1"/>
    <property type="gene ID" value="PTTG_26632"/>
</dbReference>
<organism evidence="3">
    <name type="scientific">Puccinia triticina (isolate 1-1 / race 1 (BBBD))</name>
    <name type="common">Brown leaf rust fungus</name>
    <dbReference type="NCBI Taxonomy" id="630390"/>
    <lineage>
        <taxon>Eukaryota</taxon>
        <taxon>Fungi</taxon>
        <taxon>Dikarya</taxon>
        <taxon>Basidiomycota</taxon>
        <taxon>Pucciniomycotina</taxon>
        <taxon>Pucciniomycetes</taxon>
        <taxon>Pucciniales</taxon>
        <taxon>Pucciniaceae</taxon>
        <taxon>Puccinia</taxon>
    </lineage>
</organism>
<dbReference type="AlphaFoldDB" id="A0A180GRQ1"/>
<dbReference type="EMBL" id="ADAS02000028">
    <property type="protein sequence ID" value="OAV95497.1"/>
    <property type="molecule type" value="Genomic_DNA"/>
</dbReference>